<proteinExistence type="predicted"/>
<organism evidence="2">
    <name type="scientific">Alexandrium monilatum</name>
    <dbReference type="NCBI Taxonomy" id="311494"/>
    <lineage>
        <taxon>Eukaryota</taxon>
        <taxon>Sar</taxon>
        <taxon>Alveolata</taxon>
        <taxon>Dinophyceae</taxon>
        <taxon>Gonyaulacales</taxon>
        <taxon>Pyrocystaceae</taxon>
        <taxon>Alexandrium</taxon>
    </lineage>
</organism>
<protein>
    <submittedName>
        <fullName evidence="2">Uncharacterized protein</fullName>
    </submittedName>
</protein>
<accession>A0A7S4V194</accession>
<dbReference type="InterPro" id="IPR051961">
    <property type="entry name" value="Fungal_Metabolite_Diox"/>
</dbReference>
<dbReference type="SUPFAM" id="SSF51197">
    <property type="entry name" value="Clavaminate synthase-like"/>
    <property type="match status" value="1"/>
</dbReference>
<name>A0A7S4V194_9DINO</name>
<dbReference type="PANTHER" id="PTHR37563">
    <property type="entry name" value="PHYTANOYL-COA DIOXYGENASE FAMILY PROTEIN (AFU_ORTHOLOGUE AFUA_2G03330)"/>
    <property type="match status" value="1"/>
</dbReference>
<reference evidence="2" key="1">
    <citation type="submission" date="2021-01" db="EMBL/GenBank/DDBJ databases">
        <authorList>
            <person name="Corre E."/>
            <person name="Pelletier E."/>
            <person name="Niang G."/>
            <person name="Scheremetjew M."/>
            <person name="Finn R."/>
            <person name="Kale V."/>
            <person name="Holt S."/>
            <person name="Cochrane G."/>
            <person name="Meng A."/>
            <person name="Brown T."/>
            <person name="Cohen L."/>
        </authorList>
    </citation>
    <scope>NUCLEOTIDE SEQUENCE</scope>
    <source>
        <strain evidence="2">CCMP3105</strain>
    </source>
</reference>
<sequence length="811" mass="88760">MPPSLTGTFERETALFEAFLDKIYRGRKPRPRREEARKTEESCRAAEPRRSLGACTLQGVTPERSAERRTAAIPAAATSSKAKFVAIVGPYIPMREHPEVASRMLGVVRHGEHVQFEDLPEGRPVAVEDLVRGRYLRCWRLRADGSRGLSGWVIVHTERGLHFMPCADGEQPVTSEITARFQAEAQALLTKTGSSWEQHLNSCPRRDCSALPAPPLSTKHLLLGVGGCGVQQRRRRRTVLVAFLAWGPVSCPVPIARWLHKHFEVKTLRVPREVVSQLLEGKSSIGEDTLVLIVVHEPRAWALSAIAAGDRGFFQLLERSSNGSQPDRYTYVDKSGESCSLDCLLKTPVLYQGIIYPEGLMGVWTNFAHDALRGASASSASVALVRQEDFLFQAGELARRLEFLGLDRRGSRRGDRSSEEEESSLLDPLLCLRGWGGGQCESDGLDMGQMHLLEALNGYAGLQEMDVGHAVSIDGATQGLRSVLGYTGYGNGRWGADGEAARWAMLAREQIGALAHGMRMSALGSICSAEAVTCSCESVLSGSTDLAALLRRWGVAWVRGAFDATRLRAAYEAFLGVLASPLAEELAYGNLRNNRRNTHLPFQPPFDGLELLGAGGVFAPALLELLGDAFHLESTTVITTPPETESQQTHTDIPCEGGITVHIPLHPITDGYGPLFVCGGTQSVTHMEAQQIAEQLGANYKYPSEEFEAAFRRRLCDRQHPSSELIVGAPIDVGDAILYDARIWHGGLANRREVARHALYIDYGMAHVSRTYSITNQEGGVDQVRKALLAFRHRLRELLAESPCAAPLRGG</sequence>
<dbReference type="EMBL" id="HBNR01042146">
    <property type="protein sequence ID" value="CAE4601575.1"/>
    <property type="molecule type" value="Transcribed_RNA"/>
</dbReference>
<evidence type="ECO:0000313" key="2">
    <source>
        <dbReference type="EMBL" id="CAE4601575.1"/>
    </source>
</evidence>
<feature type="compositionally biased region" description="Basic and acidic residues" evidence="1">
    <location>
        <begin position="32"/>
        <end position="48"/>
    </location>
</feature>
<feature type="region of interest" description="Disordered" evidence="1">
    <location>
        <begin position="27"/>
        <end position="48"/>
    </location>
</feature>
<dbReference type="PANTHER" id="PTHR37563:SF2">
    <property type="entry name" value="PHYTANOYL-COA DIOXYGENASE FAMILY PROTEIN (AFU_ORTHOLOGUE AFUA_2G03330)"/>
    <property type="match status" value="1"/>
</dbReference>
<gene>
    <name evidence="2" type="ORF">AMON00008_LOCUS29287</name>
</gene>
<dbReference type="Gene3D" id="2.60.120.620">
    <property type="entry name" value="q2cbj1_9rhob like domain"/>
    <property type="match status" value="1"/>
</dbReference>
<dbReference type="AlphaFoldDB" id="A0A7S4V194"/>
<evidence type="ECO:0000256" key="1">
    <source>
        <dbReference type="SAM" id="MobiDB-lite"/>
    </source>
</evidence>